<organism evidence="7 8">
    <name type="scientific">Novipirellula aureliae</name>
    <dbReference type="NCBI Taxonomy" id="2527966"/>
    <lineage>
        <taxon>Bacteria</taxon>
        <taxon>Pseudomonadati</taxon>
        <taxon>Planctomycetota</taxon>
        <taxon>Planctomycetia</taxon>
        <taxon>Pirellulales</taxon>
        <taxon>Pirellulaceae</taxon>
        <taxon>Novipirellula</taxon>
    </lineage>
</organism>
<evidence type="ECO:0000259" key="6">
    <source>
        <dbReference type="Pfam" id="PF00884"/>
    </source>
</evidence>
<dbReference type="Pfam" id="PF00884">
    <property type="entry name" value="Sulfatase"/>
    <property type="match status" value="1"/>
</dbReference>
<dbReference type="EMBL" id="SJPY01000007">
    <property type="protein sequence ID" value="TWU37923.1"/>
    <property type="molecule type" value="Genomic_DNA"/>
</dbReference>
<name>A0A5C6DKM4_9BACT</name>
<dbReference type="GO" id="GO:0046872">
    <property type="term" value="F:metal ion binding"/>
    <property type="evidence" value="ECO:0007669"/>
    <property type="project" value="UniProtKB-KW"/>
</dbReference>
<dbReference type="Proteomes" id="UP000315471">
    <property type="component" value="Unassembled WGS sequence"/>
</dbReference>
<dbReference type="InterPro" id="IPR024607">
    <property type="entry name" value="Sulfatase_CS"/>
</dbReference>
<keyword evidence="4" id="KW-0106">Calcium</keyword>
<gene>
    <name evidence="7" type="ORF">Q31b_47120</name>
</gene>
<dbReference type="EC" id="3.1.6.1" evidence="7"/>
<keyword evidence="3 7" id="KW-0378">Hydrolase</keyword>
<feature type="domain" description="Sulfatase N-terminal" evidence="6">
    <location>
        <begin position="26"/>
        <end position="297"/>
    </location>
</feature>
<keyword evidence="8" id="KW-1185">Reference proteome</keyword>
<evidence type="ECO:0000256" key="1">
    <source>
        <dbReference type="ARBA" id="ARBA00008779"/>
    </source>
</evidence>
<evidence type="ECO:0000256" key="5">
    <source>
        <dbReference type="SAM" id="SignalP"/>
    </source>
</evidence>
<dbReference type="PANTHER" id="PTHR42693:SF53">
    <property type="entry name" value="ENDO-4-O-SULFATASE"/>
    <property type="match status" value="1"/>
</dbReference>
<reference evidence="7 8" key="1">
    <citation type="submission" date="2019-02" db="EMBL/GenBank/DDBJ databases">
        <title>Deep-cultivation of Planctomycetes and their phenomic and genomic characterization uncovers novel biology.</title>
        <authorList>
            <person name="Wiegand S."/>
            <person name="Jogler M."/>
            <person name="Boedeker C."/>
            <person name="Pinto D."/>
            <person name="Vollmers J."/>
            <person name="Rivas-Marin E."/>
            <person name="Kohn T."/>
            <person name="Peeters S.H."/>
            <person name="Heuer A."/>
            <person name="Rast P."/>
            <person name="Oberbeckmann S."/>
            <person name="Bunk B."/>
            <person name="Jeske O."/>
            <person name="Meyerdierks A."/>
            <person name="Storesund J.E."/>
            <person name="Kallscheuer N."/>
            <person name="Luecker S."/>
            <person name="Lage O.M."/>
            <person name="Pohl T."/>
            <person name="Merkel B.J."/>
            <person name="Hornburger P."/>
            <person name="Mueller R.-W."/>
            <person name="Bruemmer F."/>
            <person name="Labrenz M."/>
            <person name="Spormann A.M."/>
            <person name="Op Den Camp H."/>
            <person name="Overmann J."/>
            <person name="Amann R."/>
            <person name="Jetten M.S.M."/>
            <person name="Mascher T."/>
            <person name="Medema M.H."/>
            <person name="Devos D.P."/>
            <person name="Kaster A.-K."/>
            <person name="Ovreas L."/>
            <person name="Rohde M."/>
            <person name="Galperin M.Y."/>
            <person name="Jogler C."/>
        </authorList>
    </citation>
    <scope>NUCLEOTIDE SEQUENCE [LARGE SCALE GENOMIC DNA]</scope>
    <source>
        <strain evidence="7 8">Q31b</strain>
    </source>
</reference>
<dbReference type="OrthoDB" id="9763613at2"/>
<dbReference type="PROSITE" id="PS00523">
    <property type="entry name" value="SULFATASE_1"/>
    <property type="match status" value="1"/>
</dbReference>
<dbReference type="GO" id="GO:0004065">
    <property type="term" value="F:arylsulfatase activity"/>
    <property type="evidence" value="ECO:0007669"/>
    <property type="project" value="UniProtKB-EC"/>
</dbReference>
<keyword evidence="5" id="KW-0732">Signal</keyword>
<dbReference type="PANTHER" id="PTHR42693">
    <property type="entry name" value="ARYLSULFATASE FAMILY MEMBER"/>
    <property type="match status" value="1"/>
</dbReference>
<dbReference type="InterPro" id="IPR000917">
    <property type="entry name" value="Sulfatase_N"/>
</dbReference>
<dbReference type="AlphaFoldDB" id="A0A5C6DKM4"/>
<feature type="chain" id="PRO_5022662267" evidence="5">
    <location>
        <begin position="20"/>
        <end position="609"/>
    </location>
</feature>
<comment type="similarity">
    <text evidence="1">Belongs to the sulfatase family.</text>
</comment>
<protein>
    <submittedName>
        <fullName evidence="7">Arylsulfatase</fullName>
        <ecNumber evidence="7">3.1.6.1</ecNumber>
    </submittedName>
</protein>
<dbReference type="InterPro" id="IPR017850">
    <property type="entry name" value="Alkaline_phosphatase_core_sf"/>
</dbReference>
<dbReference type="CDD" id="cd16027">
    <property type="entry name" value="SGSH"/>
    <property type="match status" value="1"/>
</dbReference>
<dbReference type="InterPro" id="IPR050738">
    <property type="entry name" value="Sulfatase"/>
</dbReference>
<evidence type="ECO:0000313" key="8">
    <source>
        <dbReference type="Proteomes" id="UP000315471"/>
    </source>
</evidence>
<dbReference type="RefSeq" id="WP_146601837.1">
    <property type="nucleotide sequence ID" value="NZ_SJPY01000007.1"/>
</dbReference>
<keyword evidence="2" id="KW-0479">Metal-binding</keyword>
<comment type="caution">
    <text evidence="7">The sequence shown here is derived from an EMBL/GenBank/DDBJ whole genome shotgun (WGS) entry which is preliminary data.</text>
</comment>
<accession>A0A5C6DKM4</accession>
<feature type="signal peptide" evidence="5">
    <location>
        <begin position="1"/>
        <end position="19"/>
    </location>
</feature>
<evidence type="ECO:0000256" key="4">
    <source>
        <dbReference type="ARBA" id="ARBA00022837"/>
    </source>
</evidence>
<proteinExistence type="inferred from homology"/>
<evidence type="ECO:0000313" key="7">
    <source>
        <dbReference type="EMBL" id="TWU37923.1"/>
    </source>
</evidence>
<sequence length="609" mass="69269" precursor="true">MRLCLIEILCLLGLAVSVAGNEVPPPNILWLTSEDNNVSWVGCYGNPHAETPNIDRLAAEGFQYMHAYANAPVCAPSRSTWITGINAISMGTHPMRSRYDIPHGQIPYYPDLLRANGYYTGNYPKTDYNIGGREDKACWDNPDEVDWQALKARQPFFQVINFKESHESRAQGQVENTNHDPADVRLRKYHPDLPVIRQNYAKYHDAVKRMDGDVGAALEMLEKTGLSESTIVIYNSDHGGVLPRSKRFLFESGLHSPLIIRIPKRYEKLRPAAPGSKIDRLVSFVDMPKTWLSLAGAEIPDVMQGTVFLGEGIEPEPQFHFAFRGRMDERCENARAVCDKRFLYIRNYMPYAPWMQHLNFLWKMKASQAWEEQVKSGRASEVQSRWFAPKGYTEELYDMQTDPDSVNNLIDSPEFLEISQRMRGQLRRWQESVHDAGMLPESEMVKRAADHGTTIYELVRNPKLYNLPALLDAADMALEKSPANRDALMSLLSSTDSGLRYWGIVGCFLLNEQEAGFRCLQDPSHEVRAMAAWLLINTGEKEKGFQCLDNLLKTNSYATLKVLNIMDWIGEDARVLLPTVKELNLENYEERIQVSIIAALDAKDITIEK</sequence>
<evidence type="ECO:0000256" key="2">
    <source>
        <dbReference type="ARBA" id="ARBA00022723"/>
    </source>
</evidence>
<dbReference type="Gene3D" id="3.40.720.10">
    <property type="entry name" value="Alkaline Phosphatase, subunit A"/>
    <property type="match status" value="1"/>
</dbReference>
<evidence type="ECO:0000256" key="3">
    <source>
        <dbReference type="ARBA" id="ARBA00022801"/>
    </source>
</evidence>
<dbReference type="SUPFAM" id="SSF53649">
    <property type="entry name" value="Alkaline phosphatase-like"/>
    <property type="match status" value="1"/>
</dbReference>